<dbReference type="RefSeq" id="WP_134762120.1">
    <property type="nucleotide sequence ID" value="NZ_SOZD01000003.1"/>
</dbReference>
<dbReference type="Pfam" id="PF02782">
    <property type="entry name" value="FGGY_C"/>
    <property type="match status" value="1"/>
</dbReference>
<dbReference type="InterPro" id="IPR018484">
    <property type="entry name" value="FGGY_N"/>
</dbReference>
<dbReference type="SUPFAM" id="SSF53067">
    <property type="entry name" value="Actin-like ATPase domain"/>
    <property type="match status" value="2"/>
</dbReference>
<dbReference type="InterPro" id="IPR018485">
    <property type="entry name" value="FGGY_C"/>
</dbReference>
<dbReference type="PIRSF" id="PIRSF000538">
    <property type="entry name" value="GlpK"/>
    <property type="match status" value="1"/>
</dbReference>
<keyword evidence="7 8" id="KW-0119">Carbohydrate metabolism</keyword>
<dbReference type="Pfam" id="PF00370">
    <property type="entry name" value="FGGY_N"/>
    <property type="match status" value="1"/>
</dbReference>
<dbReference type="AlphaFoldDB" id="A0A4Y8RIZ5"/>
<comment type="caution">
    <text evidence="12">The sequence shown here is derived from an EMBL/GenBank/DDBJ whole genome shotgun (WGS) entry which is preliminary data.</text>
</comment>
<dbReference type="PROSITE" id="PS00933">
    <property type="entry name" value="FGGY_KINASES_1"/>
    <property type="match status" value="1"/>
</dbReference>
<evidence type="ECO:0000259" key="10">
    <source>
        <dbReference type="Pfam" id="PF00370"/>
    </source>
</evidence>
<evidence type="ECO:0000259" key="11">
    <source>
        <dbReference type="Pfam" id="PF02782"/>
    </source>
</evidence>
<dbReference type="GO" id="GO:0005524">
    <property type="term" value="F:ATP binding"/>
    <property type="evidence" value="ECO:0007669"/>
    <property type="project" value="UniProtKB-UniRule"/>
</dbReference>
<evidence type="ECO:0000256" key="4">
    <source>
        <dbReference type="ARBA" id="ARBA00022741"/>
    </source>
</evidence>
<evidence type="ECO:0000256" key="3">
    <source>
        <dbReference type="ARBA" id="ARBA00022679"/>
    </source>
</evidence>
<dbReference type="GO" id="GO:0042732">
    <property type="term" value="P:D-xylose metabolic process"/>
    <property type="evidence" value="ECO:0007669"/>
    <property type="project" value="UniProtKB-KW"/>
</dbReference>
<evidence type="ECO:0000256" key="7">
    <source>
        <dbReference type="ARBA" id="ARBA00023277"/>
    </source>
</evidence>
<evidence type="ECO:0000256" key="1">
    <source>
        <dbReference type="ARBA" id="ARBA00009156"/>
    </source>
</evidence>
<dbReference type="InterPro" id="IPR000577">
    <property type="entry name" value="Carb_kinase_FGGY"/>
</dbReference>
<dbReference type="Gene3D" id="3.30.420.40">
    <property type="match status" value="2"/>
</dbReference>
<dbReference type="OrthoDB" id="9805576at2"/>
<dbReference type="PANTHER" id="PTHR43095">
    <property type="entry name" value="SUGAR KINASE"/>
    <property type="match status" value="1"/>
</dbReference>
<dbReference type="GO" id="GO:0005998">
    <property type="term" value="P:xylulose catabolic process"/>
    <property type="evidence" value="ECO:0007669"/>
    <property type="project" value="UniProtKB-UniRule"/>
</dbReference>
<reference evidence="12 13" key="1">
    <citation type="submission" date="2019-03" db="EMBL/GenBank/DDBJ databases">
        <title>Jiella endophytica sp. nov., a novel endophytic bacterium isolated from root of Ficus microcarpa Linn. f.</title>
        <authorList>
            <person name="Tuo L."/>
        </authorList>
    </citation>
    <scope>NUCLEOTIDE SEQUENCE [LARGE SCALE GENOMIC DNA]</scope>
    <source>
        <strain evidence="12 13">CBS5Q-3</strain>
    </source>
</reference>
<dbReference type="InterPro" id="IPR043129">
    <property type="entry name" value="ATPase_NBD"/>
</dbReference>
<evidence type="ECO:0000256" key="5">
    <source>
        <dbReference type="ARBA" id="ARBA00022777"/>
    </source>
</evidence>
<proteinExistence type="inferred from homology"/>
<feature type="site" description="Important for activity" evidence="8">
    <location>
        <position position="8"/>
    </location>
</feature>
<sequence>MATYLGLDLGTSSLKALLIAEDQAVIASVSVPLTVERPHFGWSEQNPQSWIVACEVALQQLSTEQPEAFGDIAGIGLSGHMHGATVLGEDGHVLRPCILWNDTRSHAEAKALDDAESRAITGNIVFPGFTAPKLLWMQKNEPELFAETRHVLLPKDYLRLWLTGDAVSEMSDAAGTSWLDTGKRDWSDRMLERTGLSRDHMPSLVEGTQASGEVRPILAEKFGLKPGVVVAGGGGDNAASACGVGVAQPGTGFLSLGTSGVLFTATAGYAPVPETALHTFCHAIPGLWHQMGVTLSAAGCMDWLSKLLKEEPGTLTGALGETIAEPGRLLFLPYLSGERTPHNDADIRGVLAGIESDTSREAMTRAVLEGVAYSMRDCLDAAGDTPKPERLIAVGAGSRSAYWLQLMATVLETEIALPAAGDFGAAFGAARLGITAATGADPKSVITLPPVARSFAPVTEKIEAYRDGHRRYKALYPAIKQAMAV</sequence>
<keyword evidence="6 8" id="KW-0067">ATP-binding</keyword>
<dbReference type="GO" id="GO:0004856">
    <property type="term" value="F:D-xylulokinase activity"/>
    <property type="evidence" value="ECO:0007669"/>
    <property type="project" value="UniProtKB-UniRule"/>
</dbReference>
<dbReference type="PANTHER" id="PTHR43095:SF6">
    <property type="entry name" value="XYLULOSE KINASE"/>
    <property type="match status" value="1"/>
</dbReference>
<feature type="domain" description="Carbohydrate kinase FGGY C-terminal" evidence="11">
    <location>
        <begin position="254"/>
        <end position="437"/>
    </location>
</feature>
<dbReference type="HAMAP" id="MF_02220">
    <property type="entry name" value="XylB"/>
    <property type="match status" value="1"/>
</dbReference>
<dbReference type="Proteomes" id="UP000298179">
    <property type="component" value="Unassembled WGS sequence"/>
</dbReference>
<feature type="domain" description="Carbohydrate kinase FGGY N-terminal" evidence="10">
    <location>
        <begin position="4"/>
        <end position="243"/>
    </location>
</feature>
<comment type="function">
    <text evidence="8">Catalyzes the phosphorylation of D-xylulose to D-xylulose 5-phosphate.</text>
</comment>
<dbReference type="EMBL" id="SOZD01000003">
    <property type="protein sequence ID" value="TFF23019.1"/>
    <property type="molecule type" value="Genomic_DNA"/>
</dbReference>
<comment type="catalytic activity">
    <reaction evidence="8 9">
        <text>D-xylulose + ATP = D-xylulose 5-phosphate + ADP + H(+)</text>
        <dbReference type="Rhea" id="RHEA:10964"/>
        <dbReference type="ChEBI" id="CHEBI:15378"/>
        <dbReference type="ChEBI" id="CHEBI:17140"/>
        <dbReference type="ChEBI" id="CHEBI:30616"/>
        <dbReference type="ChEBI" id="CHEBI:57737"/>
        <dbReference type="ChEBI" id="CHEBI:456216"/>
        <dbReference type="EC" id="2.7.1.17"/>
    </reaction>
</comment>
<keyword evidence="3 8" id="KW-0808">Transferase</keyword>
<evidence type="ECO:0000313" key="13">
    <source>
        <dbReference type="Proteomes" id="UP000298179"/>
    </source>
</evidence>
<evidence type="ECO:0000256" key="8">
    <source>
        <dbReference type="HAMAP-Rule" id="MF_02220"/>
    </source>
</evidence>
<dbReference type="InterPro" id="IPR018483">
    <property type="entry name" value="Carb_kinase_FGGY_CS"/>
</dbReference>
<dbReference type="InterPro" id="IPR050406">
    <property type="entry name" value="FGGY_Carb_Kinase"/>
</dbReference>
<keyword evidence="2 8" id="KW-0859">Xylose metabolism</keyword>
<accession>A0A4Y8RIZ5</accession>
<evidence type="ECO:0000256" key="9">
    <source>
        <dbReference type="RuleBase" id="RU364073"/>
    </source>
</evidence>
<feature type="active site" description="Proton acceptor" evidence="8">
    <location>
        <position position="236"/>
    </location>
</feature>
<evidence type="ECO:0000256" key="2">
    <source>
        <dbReference type="ARBA" id="ARBA00022629"/>
    </source>
</evidence>
<gene>
    <name evidence="8 9 12" type="primary">xylB</name>
    <name evidence="12" type="ORF">E3C22_11265</name>
</gene>
<dbReference type="CDD" id="cd07808">
    <property type="entry name" value="ASKHA_NBD_FGGY_EcXK-like"/>
    <property type="match status" value="1"/>
</dbReference>
<dbReference type="InterPro" id="IPR006000">
    <property type="entry name" value="Xylulokinase"/>
</dbReference>
<dbReference type="EC" id="2.7.1.17" evidence="8 9"/>
<keyword evidence="13" id="KW-1185">Reference proteome</keyword>
<protein>
    <recommendedName>
        <fullName evidence="8 9">Xylulose kinase</fullName>
        <shortName evidence="8 9">Xylulokinase</shortName>
        <ecNumber evidence="8 9">2.7.1.17</ecNumber>
    </recommendedName>
</protein>
<evidence type="ECO:0000256" key="6">
    <source>
        <dbReference type="ARBA" id="ARBA00022840"/>
    </source>
</evidence>
<dbReference type="NCBIfam" id="TIGR01312">
    <property type="entry name" value="XylB"/>
    <property type="match status" value="1"/>
</dbReference>
<comment type="similarity">
    <text evidence="1 8 9">Belongs to the FGGY kinase family.</text>
</comment>
<name>A0A4Y8RIZ5_9HYPH</name>
<organism evidence="12 13">
    <name type="scientific">Jiella endophytica</name>
    <dbReference type="NCBI Taxonomy" id="2558362"/>
    <lineage>
        <taxon>Bacteria</taxon>
        <taxon>Pseudomonadati</taxon>
        <taxon>Pseudomonadota</taxon>
        <taxon>Alphaproteobacteria</taxon>
        <taxon>Hyphomicrobiales</taxon>
        <taxon>Aurantimonadaceae</taxon>
        <taxon>Jiella</taxon>
    </lineage>
</organism>
<feature type="binding site" evidence="8">
    <location>
        <begin position="81"/>
        <end position="82"/>
    </location>
    <ligand>
        <name>substrate</name>
    </ligand>
</feature>
<keyword evidence="5 8" id="KW-0418">Kinase</keyword>
<keyword evidence="4 8" id="KW-0547">Nucleotide-binding</keyword>
<evidence type="ECO:0000313" key="12">
    <source>
        <dbReference type="EMBL" id="TFF23019.1"/>
    </source>
</evidence>